<sequence length="333" mass="36841">MNESCSLRCLVGKIGKAWQPFACEGTGSCPLSLPGPRIGNAFSLKTGRKLAEPTSQKEHLQGFAAAAQLGFPCKPVCDGTLRTVVFFFASICAWYSGYLLAELIPEVSLTSAVYNLRSISEKPLLKAPAPKRQKCDHWTPCPLDSYAYRLLSGGGKDKFAKICFEDELLMGEKTRNIGRGINIAIVNYVTGKAIASRYFDMFEGDNSGPMVTFIQSAPPKSLLFMVTQDDGASRLKEDAKKVIEALGSKQIRSIRFRSSWVFLTAKGFELPAEIQRENVPKTRDKPSSRRCHGSSRLAFKPPSCPLYGRVERARESSCNELIWSPVKIATEHW</sequence>
<dbReference type="PANTHER" id="PTHR14592">
    <property type="entry name" value="UNCHARACTERIZED FAM3"/>
    <property type="match status" value="1"/>
</dbReference>
<proteinExistence type="inferred from homology"/>
<evidence type="ECO:0000256" key="2">
    <source>
        <dbReference type="ARBA" id="ARBA00010905"/>
    </source>
</evidence>
<reference evidence="10" key="1">
    <citation type="submission" date="2025-08" db="UniProtKB">
        <authorList>
            <consortium name="RefSeq"/>
        </authorList>
    </citation>
    <scope>IDENTIFICATION</scope>
    <source>
        <tissue evidence="10">Brain</tissue>
    </source>
</reference>
<dbReference type="Pfam" id="PF15711">
    <property type="entry name" value="ILEI"/>
    <property type="match status" value="1"/>
</dbReference>
<evidence type="ECO:0000259" key="8">
    <source>
        <dbReference type="Pfam" id="PF15711"/>
    </source>
</evidence>
<dbReference type="PROSITE" id="PS52031">
    <property type="entry name" value="GG_LECTIN"/>
    <property type="match status" value="1"/>
</dbReference>
<evidence type="ECO:0000256" key="3">
    <source>
        <dbReference type="ARBA" id="ARBA00022525"/>
    </source>
</evidence>
<protein>
    <submittedName>
        <fullName evidence="10">Protein FAM3B isoform X1</fullName>
    </submittedName>
</protein>
<name>A0A8U0SE54_MUSPF</name>
<dbReference type="CTD" id="54097"/>
<evidence type="ECO:0000256" key="4">
    <source>
        <dbReference type="ARBA" id="ARBA00022729"/>
    </source>
</evidence>
<keyword evidence="5 7" id="KW-0430">Lectin</keyword>
<keyword evidence="4" id="KW-0732">Signal</keyword>
<keyword evidence="3" id="KW-0964">Secreted</keyword>
<evidence type="ECO:0000313" key="9">
    <source>
        <dbReference type="Proteomes" id="UP000000715"/>
    </source>
</evidence>
<dbReference type="InterPro" id="IPR039220">
    <property type="entry name" value="FAM3"/>
</dbReference>
<dbReference type="AlphaFoldDB" id="A0A8U0SE54"/>
<dbReference type="GO" id="GO:0005576">
    <property type="term" value="C:extracellular region"/>
    <property type="evidence" value="ECO:0007669"/>
    <property type="project" value="UniProtKB-SubCell"/>
</dbReference>
<dbReference type="InterPro" id="IPR039477">
    <property type="entry name" value="ILEI/PANDER_dom"/>
</dbReference>
<gene>
    <name evidence="10" type="primary">FAM3B</name>
</gene>
<dbReference type="GeneID" id="101671156"/>
<dbReference type="GO" id="GO:0030246">
    <property type="term" value="F:carbohydrate binding"/>
    <property type="evidence" value="ECO:0007669"/>
    <property type="project" value="UniProtKB-UniRule"/>
</dbReference>
<evidence type="ECO:0000256" key="1">
    <source>
        <dbReference type="ARBA" id="ARBA00004613"/>
    </source>
</evidence>
<comment type="subcellular location">
    <subcellularLocation>
        <location evidence="1">Secreted</location>
    </subcellularLocation>
</comment>
<dbReference type="RefSeq" id="XP_044940411.1">
    <property type="nucleotide sequence ID" value="XM_045084476.1"/>
</dbReference>
<feature type="domain" description="ILEI/PANDER" evidence="8">
    <location>
        <begin position="179"/>
        <end position="267"/>
    </location>
</feature>
<evidence type="ECO:0000256" key="7">
    <source>
        <dbReference type="PROSITE-ProRule" id="PRU01375"/>
    </source>
</evidence>
<keyword evidence="6" id="KW-1015">Disulfide bond</keyword>
<evidence type="ECO:0000313" key="10">
    <source>
        <dbReference type="RefSeq" id="XP_044940411.1"/>
    </source>
</evidence>
<dbReference type="OrthoDB" id="440755at2759"/>
<evidence type="ECO:0000256" key="6">
    <source>
        <dbReference type="ARBA" id="ARBA00023157"/>
    </source>
</evidence>
<organism evidence="9 10">
    <name type="scientific">Mustela putorius furo</name>
    <name type="common">European domestic ferret</name>
    <name type="synonym">Mustela furo</name>
    <dbReference type="NCBI Taxonomy" id="9669"/>
    <lineage>
        <taxon>Eukaryota</taxon>
        <taxon>Metazoa</taxon>
        <taxon>Chordata</taxon>
        <taxon>Craniata</taxon>
        <taxon>Vertebrata</taxon>
        <taxon>Euteleostomi</taxon>
        <taxon>Mammalia</taxon>
        <taxon>Eutheria</taxon>
        <taxon>Laurasiatheria</taxon>
        <taxon>Carnivora</taxon>
        <taxon>Caniformia</taxon>
        <taxon>Musteloidea</taxon>
        <taxon>Mustelidae</taxon>
        <taxon>Mustelinae</taxon>
        <taxon>Mustela</taxon>
    </lineage>
</organism>
<accession>A0A8U0SE54</accession>
<evidence type="ECO:0000256" key="5">
    <source>
        <dbReference type="ARBA" id="ARBA00022734"/>
    </source>
</evidence>
<comment type="similarity">
    <text evidence="2">Belongs to the FAM3 family.</text>
</comment>
<dbReference type="Proteomes" id="UP000000715">
    <property type="component" value="Unplaced"/>
</dbReference>
<keyword evidence="9" id="KW-1185">Reference proteome</keyword>